<accession>A0A179IIJ7</accession>
<feature type="transmembrane region" description="Helical" evidence="2">
    <location>
        <begin position="76"/>
        <end position="98"/>
    </location>
</feature>
<keyword evidence="2" id="KW-1133">Transmembrane helix</keyword>
<evidence type="ECO:0000313" key="5">
    <source>
        <dbReference type="Proteomes" id="UP000243081"/>
    </source>
</evidence>
<proteinExistence type="predicted"/>
<gene>
    <name evidence="4" type="ORF">LLEC1_00871</name>
</gene>
<feature type="region of interest" description="Disordered" evidence="1">
    <location>
        <begin position="270"/>
        <end position="304"/>
    </location>
</feature>
<dbReference type="PANTHER" id="PTHR37013:SF4">
    <property type="entry name" value="INTEGRAL MEMBRANE PROTEIN"/>
    <property type="match status" value="1"/>
</dbReference>
<evidence type="ECO:0000256" key="1">
    <source>
        <dbReference type="SAM" id="MobiDB-lite"/>
    </source>
</evidence>
<dbReference type="Pfam" id="PF24802">
    <property type="entry name" value="DUF7703"/>
    <property type="match status" value="1"/>
</dbReference>
<name>A0A179IIJ7_CORDF</name>
<comment type="caution">
    <text evidence="4">The sequence shown here is derived from an EMBL/GenBank/DDBJ whole genome shotgun (WGS) entry which is preliminary data.</text>
</comment>
<feature type="compositionally biased region" description="Basic and acidic residues" evidence="1">
    <location>
        <begin position="291"/>
        <end position="304"/>
    </location>
</feature>
<organism evidence="4 5">
    <name type="scientific">Cordyceps confragosa</name>
    <name type="common">Lecanicillium lecanii</name>
    <dbReference type="NCBI Taxonomy" id="2714763"/>
    <lineage>
        <taxon>Eukaryota</taxon>
        <taxon>Fungi</taxon>
        <taxon>Dikarya</taxon>
        <taxon>Ascomycota</taxon>
        <taxon>Pezizomycotina</taxon>
        <taxon>Sordariomycetes</taxon>
        <taxon>Hypocreomycetidae</taxon>
        <taxon>Hypocreales</taxon>
        <taxon>Cordycipitaceae</taxon>
        <taxon>Akanthomyces</taxon>
    </lineage>
</organism>
<feature type="compositionally biased region" description="Polar residues" evidence="1">
    <location>
        <begin position="270"/>
        <end position="290"/>
    </location>
</feature>
<evidence type="ECO:0000313" key="4">
    <source>
        <dbReference type="EMBL" id="OAR01580.1"/>
    </source>
</evidence>
<dbReference type="InterPro" id="IPR056120">
    <property type="entry name" value="DUF7703"/>
</dbReference>
<keyword evidence="2" id="KW-0472">Membrane</keyword>
<feature type="transmembrane region" description="Helical" evidence="2">
    <location>
        <begin position="153"/>
        <end position="169"/>
    </location>
</feature>
<dbReference type="Proteomes" id="UP000243081">
    <property type="component" value="Unassembled WGS sequence"/>
</dbReference>
<feature type="domain" description="DUF7703" evidence="3">
    <location>
        <begin position="10"/>
        <end position="261"/>
    </location>
</feature>
<evidence type="ECO:0000259" key="3">
    <source>
        <dbReference type="Pfam" id="PF24802"/>
    </source>
</evidence>
<dbReference type="PANTHER" id="PTHR37013">
    <property type="entry name" value="INTEGRAL MEMBRANE PROTEIN (AFU_ORTHOLOGUE AFUA_1G05950)-RELATED"/>
    <property type="match status" value="1"/>
</dbReference>
<feature type="transmembrane region" description="Helical" evidence="2">
    <location>
        <begin position="212"/>
        <end position="236"/>
    </location>
</feature>
<keyword evidence="2" id="KW-0812">Transmembrane</keyword>
<feature type="transmembrane region" description="Helical" evidence="2">
    <location>
        <begin position="110"/>
        <end position="133"/>
    </location>
</feature>
<protein>
    <recommendedName>
        <fullName evidence="3">DUF7703 domain-containing protein</fullName>
    </recommendedName>
</protein>
<feature type="transmembrane region" description="Helical" evidence="2">
    <location>
        <begin position="12"/>
        <end position="35"/>
    </location>
</feature>
<evidence type="ECO:0000256" key="2">
    <source>
        <dbReference type="SAM" id="Phobius"/>
    </source>
</evidence>
<sequence length="304" mass="35248">MTDIKDDLPMAMTMAGLAAISWYIAIEINISLFLLFKRRDGLYFWACALVSWGVMFQPMFMILANFEVWRDPIPSLIMIYITWFILVVPQSWVLYSRLHLLMRNTKTLRIIKYVLIFNSIVFSIPTMVLGTLAQVEINPVLYSYNVKWDRTQLIVYFTQELAVSVLYIFQTYKHLKDILPLQQRFWSLESTSTKGRSPSAERSSSSVLRHLIYVNVFIIALDITLLGIQCADLFYLQALLKPCIYGIKLKVEFAILNQLVRTIKREHPSPQGSYFLSNPERTGPSSNTISYDERDVRRGETNAE</sequence>
<dbReference type="EMBL" id="LUKN01001075">
    <property type="protein sequence ID" value="OAR01580.1"/>
    <property type="molecule type" value="Genomic_DNA"/>
</dbReference>
<dbReference type="OrthoDB" id="405906at2759"/>
<keyword evidence="5" id="KW-1185">Reference proteome</keyword>
<reference evidence="4 5" key="1">
    <citation type="submission" date="2016-03" db="EMBL/GenBank/DDBJ databases">
        <title>Fine-scale spatial genetic structure of a fungal parasite of coffee scale insects.</title>
        <authorList>
            <person name="Jackson D."/>
            <person name="Zemenick K.A."/>
            <person name="Malloure B."/>
            <person name="Quandt C.A."/>
            <person name="James T.Y."/>
        </authorList>
    </citation>
    <scope>NUCLEOTIDE SEQUENCE [LARGE SCALE GENOMIC DNA]</scope>
    <source>
        <strain evidence="4 5">UM487</strain>
    </source>
</reference>
<feature type="transmembrane region" description="Helical" evidence="2">
    <location>
        <begin position="42"/>
        <end position="64"/>
    </location>
</feature>
<dbReference type="AlphaFoldDB" id="A0A179IIJ7"/>